<evidence type="ECO:0000256" key="13">
    <source>
        <dbReference type="PIRSR" id="PIRSR000294-1"/>
    </source>
</evidence>
<feature type="signal peptide" evidence="15">
    <location>
        <begin position="1"/>
        <end position="20"/>
    </location>
</feature>
<evidence type="ECO:0000256" key="10">
    <source>
        <dbReference type="ARBA" id="ARBA00023004"/>
    </source>
</evidence>
<comment type="function">
    <text evidence="11">Involved in methylamine metabolism. Essential for the maturation of the beta subunit of MADH, presumably via a step in the biosynthesis of tryptophan tryptophylquinone (TTQ), the cofactor of MADH.</text>
</comment>
<reference evidence="17 18" key="1">
    <citation type="submission" date="2021-04" db="EMBL/GenBank/DDBJ databases">
        <title>Genome analysis of Polyangium sp.</title>
        <authorList>
            <person name="Li Y."/>
            <person name="Wang J."/>
        </authorList>
    </citation>
    <scope>NUCLEOTIDE SEQUENCE [LARGE SCALE GENOMIC DNA]</scope>
    <source>
        <strain evidence="17 18">SDU14</strain>
    </source>
</reference>
<feature type="domain" description="Cytochrome c" evidence="16">
    <location>
        <begin position="83"/>
        <end position="185"/>
    </location>
</feature>
<dbReference type="InterPro" id="IPR036909">
    <property type="entry name" value="Cyt_c-like_dom_sf"/>
</dbReference>
<keyword evidence="18" id="KW-1185">Reference proteome</keyword>
<comment type="caution">
    <text evidence="17">The sequence shown here is derived from an EMBL/GenBank/DDBJ whole genome shotgun (WGS) entry which is preliminary data.</text>
</comment>
<dbReference type="InterPro" id="IPR051395">
    <property type="entry name" value="Cytochrome_c_Peroxidase/MauG"/>
</dbReference>
<feature type="binding site" description="axial binding residue" evidence="14">
    <location>
        <position position="255"/>
    </location>
    <ligand>
        <name>heme c</name>
        <dbReference type="ChEBI" id="CHEBI:61717"/>
        <label>2</label>
    </ligand>
    <ligandPart>
        <name>Fe</name>
        <dbReference type="ChEBI" id="CHEBI:18248"/>
    </ligandPart>
</feature>
<organism evidence="17 18">
    <name type="scientific">Polyangium jinanense</name>
    <dbReference type="NCBI Taxonomy" id="2829994"/>
    <lineage>
        <taxon>Bacteria</taxon>
        <taxon>Pseudomonadati</taxon>
        <taxon>Myxococcota</taxon>
        <taxon>Polyangia</taxon>
        <taxon>Polyangiales</taxon>
        <taxon>Polyangiaceae</taxon>
        <taxon>Polyangium</taxon>
    </lineage>
</organism>
<feature type="binding site" description="covalent" evidence="13">
    <location>
        <position position="105"/>
    </location>
    <ligand>
        <name>heme c</name>
        <dbReference type="ChEBI" id="CHEBI:61717"/>
        <label>1</label>
    </ligand>
</feature>
<keyword evidence="3" id="KW-0813">Transport</keyword>
<dbReference type="PIRSF" id="PIRSF000294">
    <property type="entry name" value="Cytochrome-c_peroxidase"/>
    <property type="match status" value="1"/>
</dbReference>
<keyword evidence="10 14" id="KW-0408">Iron</keyword>
<dbReference type="PROSITE" id="PS51257">
    <property type="entry name" value="PROKAR_LIPOPROTEIN"/>
    <property type="match status" value="1"/>
</dbReference>
<keyword evidence="9" id="KW-0560">Oxidoreductase</keyword>
<evidence type="ECO:0000256" key="6">
    <source>
        <dbReference type="ARBA" id="ARBA00022729"/>
    </source>
</evidence>
<evidence type="ECO:0000256" key="9">
    <source>
        <dbReference type="ARBA" id="ARBA00023002"/>
    </source>
</evidence>
<accession>A0A9X3XB40</accession>
<dbReference type="GO" id="GO:0020037">
    <property type="term" value="F:heme binding"/>
    <property type="evidence" value="ECO:0007669"/>
    <property type="project" value="InterPro"/>
</dbReference>
<comment type="cofactor">
    <cofactor evidence="13">
        <name>heme</name>
        <dbReference type="ChEBI" id="CHEBI:30413"/>
    </cofactor>
    <text evidence="13">Binds 2 heme groups.</text>
</comment>
<dbReference type="AlphaFoldDB" id="A0A9X3XB40"/>
<proteinExistence type="predicted"/>
<dbReference type="InterPro" id="IPR009056">
    <property type="entry name" value="Cyt_c-like_dom"/>
</dbReference>
<name>A0A9X3XB40_9BACT</name>
<evidence type="ECO:0000256" key="2">
    <source>
        <dbReference type="ARBA" id="ARBA00004856"/>
    </source>
</evidence>
<evidence type="ECO:0000256" key="14">
    <source>
        <dbReference type="PIRSR" id="PIRSR000294-2"/>
    </source>
</evidence>
<protein>
    <recommendedName>
        <fullName evidence="12">Methylamine utilization protein MauG</fullName>
    </recommendedName>
</protein>
<evidence type="ECO:0000256" key="12">
    <source>
        <dbReference type="ARBA" id="ARBA00073576"/>
    </source>
</evidence>
<feature type="binding site" description="covalent" evidence="13">
    <location>
        <position position="108"/>
    </location>
    <ligand>
        <name>heme c</name>
        <dbReference type="ChEBI" id="CHEBI:61717"/>
        <label>1</label>
    </ligand>
</feature>
<dbReference type="RefSeq" id="WP_272424945.1">
    <property type="nucleotide sequence ID" value="NZ_JAGTJJ010000031.1"/>
</dbReference>
<dbReference type="GO" id="GO:0004130">
    <property type="term" value="F:cytochrome-c peroxidase activity"/>
    <property type="evidence" value="ECO:0007669"/>
    <property type="project" value="TreeGrafter"/>
</dbReference>
<dbReference type="GO" id="GO:0009055">
    <property type="term" value="F:electron transfer activity"/>
    <property type="evidence" value="ECO:0007669"/>
    <property type="project" value="InterPro"/>
</dbReference>
<comment type="subcellular location">
    <subcellularLocation>
        <location evidence="1">Periplasm</location>
    </subcellularLocation>
</comment>
<dbReference type="InterPro" id="IPR004852">
    <property type="entry name" value="Di-haem_cyt_c_peroxidsae"/>
</dbReference>
<dbReference type="Pfam" id="PF00034">
    <property type="entry name" value="Cytochrom_C"/>
    <property type="match status" value="1"/>
</dbReference>
<dbReference type="FunFam" id="1.10.760.10:FF:000019">
    <property type="entry name" value="Di-heme cytochrome C peroxidase"/>
    <property type="match status" value="1"/>
</dbReference>
<evidence type="ECO:0000259" key="16">
    <source>
        <dbReference type="PROSITE" id="PS51007"/>
    </source>
</evidence>
<feature type="domain" description="Cytochrome c" evidence="16">
    <location>
        <begin position="237"/>
        <end position="350"/>
    </location>
</feature>
<dbReference type="PROSITE" id="PS51007">
    <property type="entry name" value="CYTC"/>
    <property type="match status" value="2"/>
</dbReference>
<dbReference type="GO" id="GO:0046872">
    <property type="term" value="F:metal ion binding"/>
    <property type="evidence" value="ECO:0007669"/>
    <property type="project" value="UniProtKB-KW"/>
</dbReference>
<dbReference type="SUPFAM" id="SSF46626">
    <property type="entry name" value="Cytochrome c"/>
    <property type="match status" value="2"/>
</dbReference>
<keyword evidence="4 13" id="KW-0349">Heme</keyword>
<dbReference type="Gene3D" id="1.10.760.10">
    <property type="entry name" value="Cytochrome c-like domain"/>
    <property type="match status" value="2"/>
</dbReference>
<evidence type="ECO:0000256" key="1">
    <source>
        <dbReference type="ARBA" id="ARBA00004418"/>
    </source>
</evidence>
<dbReference type="Pfam" id="PF03150">
    <property type="entry name" value="CCP_MauG"/>
    <property type="match status" value="1"/>
</dbReference>
<evidence type="ECO:0000256" key="3">
    <source>
        <dbReference type="ARBA" id="ARBA00022448"/>
    </source>
</evidence>
<sequence>MRFRQFLPLLLISAAAFAGAAGCGEREATPLPFQQKKKGANASAEAAKLAELDLADMKNNFGTLPAKYEAKSGETDTNPITPDKVALGRQLYFDTRLSKNQDLSCNSCHLLDKFGVDGTKVSKGHKGQLGGRNAPTVYNAGGFVAQFWDGRAGTLEDQAKGPILNPVEMAMKDEASVVAVLESIPGYEDAFKKAFPDDKEPISYDNLAKAIGAFERQLVTPSRFDKYMAGDKGALTDQERAGLTKFVQNGCTSCHSGSALGGSTFQKLGLIKAYPNQKDLGRYEVTKKEEDKMVFRVPTLRNVAETGPWFHDGAFDRLEAAVQAMAYHQLGKELPEADVADIVAFLKSLTGEIPQEYIKKPELPANGEKTPGPDPT</sequence>
<comment type="pathway">
    <text evidence="2">One-carbon metabolism; methylamine degradation.</text>
</comment>
<keyword evidence="7" id="KW-0574">Periplasm</keyword>
<feature type="binding site" description="covalent" evidence="13">
    <location>
        <position position="254"/>
    </location>
    <ligand>
        <name>heme c</name>
        <dbReference type="ChEBI" id="CHEBI:61717"/>
        <label>2</label>
    </ligand>
</feature>
<keyword evidence="8" id="KW-0249">Electron transport</keyword>
<evidence type="ECO:0000256" key="5">
    <source>
        <dbReference type="ARBA" id="ARBA00022723"/>
    </source>
</evidence>
<evidence type="ECO:0000313" key="18">
    <source>
        <dbReference type="Proteomes" id="UP001151081"/>
    </source>
</evidence>
<feature type="binding site" description="axial binding residue" evidence="14">
    <location>
        <position position="109"/>
    </location>
    <ligand>
        <name>heme c</name>
        <dbReference type="ChEBI" id="CHEBI:61717"/>
        <label>1</label>
    </ligand>
    <ligandPart>
        <name>Fe</name>
        <dbReference type="ChEBI" id="CHEBI:18248"/>
    </ligandPart>
</feature>
<dbReference type="GO" id="GO:0042597">
    <property type="term" value="C:periplasmic space"/>
    <property type="evidence" value="ECO:0007669"/>
    <property type="project" value="UniProtKB-SubCell"/>
</dbReference>
<dbReference type="InterPro" id="IPR026259">
    <property type="entry name" value="MauG/Cytc_peroxidase"/>
</dbReference>
<evidence type="ECO:0000256" key="7">
    <source>
        <dbReference type="ARBA" id="ARBA00022764"/>
    </source>
</evidence>
<evidence type="ECO:0000256" key="11">
    <source>
        <dbReference type="ARBA" id="ARBA00058991"/>
    </source>
</evidence>
<keyword evidence="6 15" id="KW-0732">Signal</keyword>
<feature type="binding site" description="axial binding residue" evidence="14">
    <location>
        <position position="125"/>
    </location>
    <ligand>
        <name>heme c</name>
        <dbReference type="ChEBI" id="CHEBI:61717"/>
        <label>1</label>
    </ligand>
    <ligandPart>
        <name>Fe</name>
        <dbReference type="ChEBI" id="CHEBI:18248"/>
    </ligandPart>
</feature>
<feature type="binding site" description="covalent" evidence="13">
    <location>
        <position position="251"/>
    </location>
    <ligand>
        <name>heme c</name>
        <dbReference type="ChEBI" id="CHEBI:61717"/>
        <label>2</label>
    </ligand>
</feature>
<dbReference type="PANTHER" id="PTHR30600">
    <property type="entry name" value="CYTOCHROME C PEROXIDASE-RELATED"/>
    <property type="match status" value="1"/>
</dbReference>
<dbReference type="Proteomes" id="UP001151081">
    <property type="component" value="Unassembled WGS sequence"/>
</dbReference>
<comment type="PTM">
    <text evidence="13">Binds 2 heme groups per subunit.</text>
</comment>
<keyword evidence="5 14" id="KW-0479">Metal-binding</keyword>
<dbReference type="EMBL" id="JAGTJJ010000031">
    <property type="protein sequence ID" value="MDC3985738.1"/>
    <property type="molecule type" value="Genomic_DNA"/>
</dbReference>
<dbReference type="PANTHER" id="PTHR30600:SF7">
    <property type="entry name" value="CYTOCHROME C PEROXIDASE-RELATED"/>
    <property type="match status" value="1"/>
</dbReference>
<keyword evidence="17" id="KW-0575">Peroxidase</keyword>
<gene>
    <name evidence="17" type="ORF">KEG57_34985</name>
</gene>
<evidence type="ECO:0000256" key="15">
    <source>
        <dbReference type="SAM" id="SignalP"/>
    </source>
</evidence>
<evidence type="ECO:0000256" key="8">
    <source>
        <dbReference type="ARBA" id="ARBA00022982"/>
    </source>
</evidence>
<evidence type="ECO:0000313" key="17">
    <source>
        <dbReference type="EMBL" id="MDC3985738.1"/>
    </source>
</evidence>
<feature type="chain" id="PRO_5040726839" description="Methylamine utilization protein MauG" evidence="15">
    <location>
        <begin position="21"/>
        <end position="376"/>
    </location>
</feature>
<feature type="binding site" description="axial binding residue" evidence="14">
    <location>
        <position position="325"/>
    </location>
    <ligand>
        <name>heme c</name>
        <dbReference type="ChEBI" id="CHEBI:61717"/>
        <label>2</label>
    </ligand>
    <ligandPart>
        <name>Fe</name>
        <dbReference type="ChEBI" id="CHEBI:18248"/>
    </ligandPart>
</feature>
<evidence type="ECO:0000256" key="4">
    <source>
        <dbReference type="ARBA" id="ARBA00022617"/>
    </source>
</evidence>